<proteinExistence type="predicted"/>
<evidence type="ECO:0000313" key="2">
    <source>
        <dbReference type="EMBL" id="GAD17599.1"/>
    </source>
</evidence>
<reference evidence="3" key="1">
    <citation type="journal article" date="2013" name="Genome Announc.">
        <title>Draft Genome Sequence of D-Branched-Chain Amino Acid Producer Lactobacillus otakiensis JCM 15040T, Isolated from a Traditional Japanese Pickle.</title>
        <authorList>
            <person name="Doi K."/>
            <person name="Mori K."/>
            <person name="Mutaguchi Y."/>
            <person name="Tashiro K."/>
            <person name="Fujino Y."/>
            <person name="Ohmori T."/>
            <person name="Kuhara S."/>
            <person name="Ohshima T."/>
        </authorList>
    </citation>
    <scope>NUCLEOTIDE SEQUENCE [LARGE SCALE GENOMIC DNA]</scope>
    <source>
        <strain evidence="3">JCM 15040</strain>
    </source>
</reference>
<feature type="transmembrane region" description="Helical" evidence="1">
    <location>
        <begin position="21"/>
        <end position="39"/>
    </location>
</feature>
<dbReference type="Proteomes" id="UP000016361">
    <property type="component" value="Unassembled WGS sequence"/>
</dbReference>
<gene>
    <name evidence="2" type="ORF">LOT_2137</name>
</gene>
<sequence length="40" mass="4770">MNRVWSMIKLPWQGHKNHLMLKRPAAAFFAVVGLLFWIFN</sequence>
<keyword evidence="1" id="KW-1133">Transmembrane helix</keyword>
<name>S4NF32_9LACO</name>
<keyword evidence="1" id="KW-0812">Transmembrane</keyword>
<dbReference type="AlphaFoldDB" id="S4NF32"/>
<keyword evidence="1" id="KW-0472">Membrane</keyword>
<protein>
    <submittedName>
        <fullName evidence="2">Uncharacterized protein</fullName>
    </submittedName>
</protein>
<comment type="caution">
    <text evidence="2">The sequence shown here is derived from an EMBL/GenBank/DDBJ whole genome shotgun (WGS) entry which is preliminary data.</text>
</comment>
<keyword evidence="3" id="KW-1185">Reference proteome</keyword>
<dbReference type="EMBL" id="BASH01000009">
    <property type="protein sequence ID" value="GAD17599.1"/>
    <property type="molecule type" value="Genomic_DNA"/>
</dbReference>
<organism evidence="2 3">
    <name type="scientific">Lentilactobacillus otakiensis DSM 19908 = JCM 15040</name>
    <dbReference type="NCBI Taxonomy" id="1423780"/>
    <lineage>
        <taxon>Bacteria</taxon>
        <taxon>Bacillati</taxon>
        <taxon>Bacillota</taxon>
        <taxon>Bacilli</taxon>
        <taxon>Lactobacillales</taxon>
        <taxon>Lactobacillaceae</taxon>
        <taxon>Lentilactobacillus</taxon>
    </lineage>
</organism>
<evidence type="ECO:0000256" key="1">
    <source>
        <dbReference type="SAM" id="Phobius"/>
    </source>
</evidence>
<evidence type="ECO:0000313" key="3">
    <source>
        <dbReference type="Proteomes" id="UP000016361"/>
    </source>
</evidence>
<accession>S4NF32</accession>